<name>A0A2V4C1Y7_9FLAO</name>
<keyword evidence="2" id="KW-1185">Reference proteome</keyword>
<gene>
    <name evidence="1" type="ORF">DMB68_16775</name>
</gene>
<protein>
    <submittedName>
        <fullName evidence="1">Uncharacterized protein</fullName>
    </submittedName>
</protein>
<proteinExistence type="predicted"/>
<evidence type="ECO:0000313" key="2">
    <source>
        <dbReference type="Proteomes" id="UP000247681"/>
    </source>
</evidence>
<comment type="caution">
    <text evidence="1">The sequence shown here is derived from an EMBL/GenBank/DDBJ whole genome shotgun (WGS) entry which is preliminary data.</text>
</comment>
<dbReference type="Proteomes" id="UP000247681">
    <property type="component" value="Unassembled WGS sequence"/>
</dbReference>
<evidence type="ECO:0000313" key="1">
    <source>
        <dbReference type="EMBL" id="PXY44093.1"/>
    </source>
</evidence>
<reference evidence="1 2" key="1">
    <citation type="submission" date="2018-05" db="EMBL/GenBank/DDBJ databases">
        <title>Flavobacterium sp. strain IMCC34758, incomplete genome.</title>
        <authorList>
            <person name="Joung Y."/>
        </authorList>
    </citation>
    <scope>NUCLEOTIDE SEQUENCE [LARGE SCALE GENOMIC DNA]</scope>
    <source>
        <strain evidence="1 2">IMCC34758</strain>
    </source>
</reference>
<dbReference type="RefSeq" id="WP_110347794.1">
    <property type="nucleotide sequence ID" value="NZ_QJHL01000004.1"/>
</dbReference>
<dbReference type="EMBL" id="QJHL01000004">
    <property type="protein sequence ID" value="PXY44093.1"/>
    <property type="molecule type" value="Genomic_DNA"/>
</dbReference>
<accession>A0A2V4C1Y7</accession>
<dbReference type="OrthoDB" id="1359999at2"/>
<dbReference type="AlphaFoldDB" id="A0A2V4C1Y7"/>
<organism evidence="1 2">
    <name type="scientific">Flavobacterium hydrophilum</name>
    <dbReference type="NCBI Taxonomy" id="2211445"/>
    <lineage>
        <taxon>Bacteria</taxon>
        <taxon>Pseudomonadati</taxon>
        <taxon>Bacteroidota</taxon>
        <taxon>Flavobacteriia</taxon>
        <taxon>Flavobacteriales</taxon>
        <taxon>Flavobacteriaceae</taxon>
        <taxon>Flavobacterium</taxon>
    </lineage>
</organism>
<sequence>MKIISLFSTRNYTYLYYLFKRSPKEVKKDCNTYDEFTNLSSIIDYLTVKDYKKIVVVASGPSAKNVTLEKDTLYFTTNSALELVKSVPHVYVLNDSYYILKYLKSITNSKEWKTTIFWYVSTTSKRNERAVKILERYFETKSREKKEFLITNIDKSFMLKNVHVELVEFLKQNLDINYYGVNSGFVTLVLAYVISVISNLEIEIYGLDMGEKEEGYFDRKKKLGKSVKGEKNREVVKSFLLKAYQSKTKIINHSNFMTYGINK</sequence>